<feature type="coiled-coil region" evidence="1">
    <location>
        <begin position="1"/>
        <end position="28"/>
    </location>
</feature>
<dbReference type="Proteomes" id="UP000003185">
    <property type="component" value="Unassembled WGS sequence"/>
</dbReference>
<reference evidence="6" key="2">
    <citation type="submission" date="2021-11" db="EMBL/GenBank/DDBJ databases">
        <authorList>
            <person name="Riesbeck K."/>
        </authorList>
    </citation>
    <scope>NUCLEOTIDE SEQUENCE [LARGE SCALE GENOMIC DNA]</scope>
</reference>
<feature type="domain" description="HTH cro/C1-type" evidence="2">
    <location>
        <begin position="48"/>
        <end position="102"/>
    </location>
</feature>
<name>A0A0H3PBR1_HAEI3</name>
<evidence type="ECO:0000256" key="1">
    <source>
        <dbReference type="SAM" id="Coils"/>
    </source>
</evidence>
<accession>A0A0H3PBR1</accession>
<protein>
    <submittedName>
        <fullName evidence="3">Helix-turn-helix domain-containing protein</fullName>
    </submittedName>
</protein>
<dbReference type="PROSITE" id="PS50943">
    <property type="entry name" value="HTH_CROC1"/>
    <property type="match status" value="1"/>
</dbReference>
<evidence type="ECO:0000313" key="3">
    <source>
        <dbReference type="EMBL" id="CAH0450279.1"/>
    </source>
</evidence>
<evidence type="ECO:0000313" key="6">
    <source>
        <dbReference type="Proteomes" id="UP000837958"/>
    </source>
</evidence>
<proteinExistence type="predicted"/>
<organism evidence="4 5">
    <name type="scientific">Haemophilus influenzae (strain NTHi 3655)</name>
    <dbReference type="NCBI Taxonomy" id="375177"/>
    <lineage>
        <taxon>Bacteria</taxon>
        <taxon>Pseudomonadati</taxon>
        <taxon>Pseudomonadota</taxon>
        <taxon>Gammaproteobacteria</taxon>
        <taxon>Pasteurellales</taxon>
        <taxon>Pasteurellaceae</taxon>
        <taxon>Haemophilus</taxon>
    </lineage>
</organism>
<dbReference type="AlphaFoldDB" id="A0A0H3PBR1"/>
<dbReference type="EMBL" id="AAZF01000019">
    <property type="protein sequence ID" value="EDJ91986.1"/>
    <property type="molecule type" value="Genomic_DNA"/>
</dbReference>
<dbReference type="InterPro" id="IPR001387">
    <property type="entry name" value="Cro/C1-type_HTH"/>
</dbReference>
<dbReference type="InterPro" id="IPR010982">
    <property type="entry name" value="Lambda_DNA-bd_dom_sf"/>
</dbReference>
<dbReference type="SMART" id="SM00530">
    <property type="entry name" value="HTH_XRE"/>
    <property type="match status" value="1"/>
</dbReference>
<reference evidence="4 5" key="1">
    <citation type="journal article" date="2007" name="Genome Biol.">
        <title>Characterization and modeling of the Haemophilus influenzae core and supragenomes based on the complete genomic sequences of Rd and 12 clinical nontypeable strains.</title>
        <authorList>
            <person name="Hogg J.S."/>
            <person name="Hu F.Z."/>
            <person name="Janto B."/>
            <person name="Boissy R."/>
            <person name="Hayes J."/>
            <person name="Keefe R."/>
            <person name="Post J.C."/>
            <person name="Ehrlich G.D."/>
        </authorList>
    </citation>
    <scope>NUCLEOTIDE SEQUENCE [LARGE SCALE GENOMIC DNA]</scope>
    <source>
        <strain evidence="4">3655</strain>
        <strain evidence="5">NTHi 3655</strain>
    </source>
</reference>
<dbReference type="SUPFAM" id="SSF47413">
    <property type="entry name" value="lambda repressor-like DNA-binding domains"/>
    <property type="match status" value="1"/>
</dbReference>
<dbReference type="RefSeq" id="WP_005658984.1">
    <property type="nucleotide sequence ID" value="NZ_AAZF01000019.1"/>
</dbReference>
<evidence type="ECO:0000259" key="2">
    <source>
        <dbReference type="PROSITE" id="PS50943"/>
    </source>
</evidence>
<evidence type="ECO:0000313" key="4">
    <source>
        <dbReference type="EMBL" id="EDJ91986.1"/>
    </source>
</evidence>
<dbReference type="Proteomes" id="UP000837958">
    <property type="component" value="Chromosome"/>
</dbReference>
<dbReference type="Pfam" id="PF01381">
    <property type="entry name" value="HTH_3"/>
    <property type="match status" value="1"/>
</dbReference>
<dbReference type="GO" id="GO:0003677">
    <property type="term" value="F:DNA binding"/>
    <property type="evidence" value="ECO:0007669"/>
    <property type="project" value="InterPro"/>
</dbReference>
<dbReference type="Gene3D" id="1.10.260.40">
    <property type="entry name" value="lambda repressor-like DNA-binding domains"/>
    <property type="match status" value="1"/>
</dbReference>
<reference evidence="3" key="3">
    <citation type="submission" date="2024-01" db="EMBL/GenBank/DDBJ databases">
        <authorList>
            <person name="Riesbeck K."/>
        </authorList>
    </citation>
    <scope>NUCLEOTIDE SEQUENCE</scope>
    <source>
        <strain evidence="3">3655</strain>
    </source>
</reference>
<sequence>MNNLSTQLENQIDELKKLQQAVIAYEQAQRQQLYAGKITDLKAFGKMLNDKRKSLGIELSMLELQTGVSISTLNRLFQDPSQVRFTTVFLVAQTLGVSLCAI</sequence>
<dbReference type="EMBL" id="OV040719">
    <property type="protein sequence ID" value="CAH0450279.1"/>
    <property type="molecule type" value="Genomic_DNA"/>
</dbReference>
<dbReference type="CDD" id="cd00093">
    <property type="entry name" value="HTH_XRE"/>
    <property type="match status" value="1"/>
</dbReference>
<gene>
    <name evidence="4" type="ORF">CGSHi3655_00485</name>
    <name evidence="3" type="ORF">KRLU3655_LOCUS355</name>
</gene>
<evidence type="ECO:0000313" key="5">
    <source>
        <dbReference type="Proteomes" id="UP000003185"/>
    </source>
</evidence>
<keyword evidence="1" id="KW-0175">Coiled coil</keyword>